<protein>
    <submittedName>
        <fullName evidence="1">Uncharacterized protein</fullName>
    </submittedName>
</protein>
<reference evidence="1" key="2">
    <citation type="journal article" date="2015" name="Fish Shellfish Immunol.">
        <title>Early steps in the European eel (Anguilla anguilla)-Vibrio vulnificus interaction in the gills: Role of the RtxA13 toxin.</title>
        <authorList>
            <person name="Callol A."/>
            <person name="Pajuelo D."/>
            <person name="Ebbesson L."/>
            <person name="Teles M."/>
            <person name="MacKenzie S."/>
            <person name="Amaro C."/>
        </authorList>
    </citation>
    <scope>NUCLEOTIDE SEQUENCE</scope>
</reference>
<reference evidence="1" key="1">
    <citation type="submission" date="2014-11" db="EMBL/GenBank/DDBJ databases">
        <authorList>
            <person name="Amaro Gonzalez C."/>
        </authorList>
    </citation>
    <scope>NUCLEOTIDE SEQUENCE</scope>
</reference>
<sequence>MLKSHPVILLVTLNGTIELYRFFFHRMYIWCSIWSKLLCEKEKYCQLYNSNVRIFSKFLCLLECLTIFNCKFRYNEKSNCKCHSRSSTRKQNRKKKVLTGNYFSR</sequence>
<accession>A0A0E9X3E9</accession>
<dbReference type="EMBL" id="GBXM01011463">
    <property type="protein sequence ID" value="JAH97114.1"/>
    <property type="molecule type" value="Transcribed_RNA"/>
</dbReference>
<name>A0A0E9X3E9_ANGAN</name>
<organism evidence="1">
    <name type="scientific">Anguilla anguilla</name>
    <name type="common">European freshwater eel</name>
    <name type="synonym">Muraena anguilla</name>
    <dbReference type="NCBI Taxonomy" id="7936"/>
    <lineage>
        <taxon>Eukaryota</taxon>
        <taxon>Metazoa</taxon>
        <taxon>Chordata</taxon>
        <taxon>Craniata</taxon>
        <taxon>Vertebrata</taxon>
        <taxon>Euteleostomi</taxon>
        <taxon>Actinopterygii</taxon>
        <taxon>Neopterygii</taxon>
        <taxon>Teleostei</taxon>
        <taxon>Anguilliformes</taxon>
        <taxon>Anguillidae</taxon>
        <taxon>Anguilla</taxon>
    </lineage>
</organism>
<evidence type="ECO:0000313" key="1">
    <source>
        <dbReference type="EMBL" id="JAH97114.1"/>
    </source>
</evidence>
<dbReference type="AlphaFoldDB" id="A0A0E9X3E9"/>
<proteinExistence type="predicted"/>